<reference evidence="4 5" key="1">
    <citation type="submission" date="2018-08" db="EMBL/GenBank/DDBJ databases">
        <title>Genome and evolution of the arbuscular mycorrhizal fungus Diversispora epigaea (formerly Glomus versiforme) and its bacterial endosymbionts.</title>
        <authorList>
            <person name="Sun X."/>
            <person name="Fei Z."/>
            <person name="Harrison M."/>
        </authorList>
    </citation>
    <scope>NUCLEOTIDE SEQUENCE [LARGE SCALE GENOMIC DNA]</scope>
    <source>
        <strain evidence="4 5">IT104</strain>
    </source>
</reference>
<protein>
    <submittedName>
        <fullName evidence="4">Uncharacterized protein</fullName>
    </submittedName>
</protein>
<dbReference type="EMBL" id="PQFF01000084">
    <property type="protein sequence ID" value="RHZ83681.1"/>
    <property type="molecule type" value="Genomic_DNA"/>
</dbReference>
<feature type="domain" description="HAM1-like N-terminal" evidence="3">
    <location>
        <begin position="10"/>
        <end position="177"/>
    </location>
</feature>
<dbReference type="InterPro" id="IPR017943">
    <property type="entry name" value="Bactericidal_perm-incr_a/b_dom"/>
</dbReference>
<organism evidence="4 5">
    <name type="scientific">Diversispora epigaea</name>
    <dbReference type="NCBI Taxonomy" id="1348612"/>
    <lineage>
        <taxon>Eukaryota</taxon>
        <taxon>Fungi</taxon>
        <taxon>Fungi incertae sedis</taxon>
        <taxon>Mucoromycota</taxon>
        <taxon>Glomeromycotina</taxon>
        <taxon>Glomeromycetes</taxon>
        <taxon>Diversisporales</taxon>
        <taxon>Diversisporaceae</taxon>
        <taxon>Diversispora</taxon>
    </lineage>
</organism>
<gene>
    <name evidence="4" type="ORF">Glove_88g26</name>
</gene>
<accession>A0A397J6I3</accession>
<feature type="region of interest" description="Disordered" evidence="1">
    <location>
        <begin position="1"/>
        <end position="24"/>
    </location>
</feature>
<evidence type="ECO:0000313" key="4">
    <source>
        <dbReference type="EMBL" id="RHZ83681.1"/>
    </source>
</evidence>
<dbReference type="OrthoDB" id="19394at2759"/>
<dbReference type="PANTHER" id="PTHR31138">
    <property type="entry name" value="CHROMOSOME 19, WHOLE GENOME SHOTGUN SEQUENCE"/>
    <property type="match status" value="1"/>
</dbReference>
<feature type="domain" description="HAM1-like C-terminal" evidence="2">
    <location>
        <begin position="602"/>
        <end position="672"/>
    </location>
</feature>
<evidence type="ECO:0000313" key="5">
    <source>
        <dbReference type="Proteomes" id="UP000266861"/>
    </source>
</evidence>
<dbReference type="Proteomes" id="UP000266861">
    <property type="component" value="Unassembled WGS sequence"/>
</dbReference>
<dbReference type="SUPFAM" id="SSF55394">
    <property type="entry name" value="Bactericidal permeability-increasing protein, BPI"/>
    <property type="match status" value="1"/>
</dbReference>
<dbReference type="Pfam" id="PF14613">
    <property type="entry name" value="HAM1_C"/>
    <property type="match status" value="1"/>
</dbReference>
<dbReference type="InterPro" id="IPR045967">
    <property type="entry name" value="HAM1-like_N"/>
</dbReference>
<dbReference type="Gene3D" id="3.15.10.10">
    <property type="entry name" value="Bactericidal permeability-increasing protein, domain 1"/>
    <property type="match status" value="1"/>
</dbReference>
<feature type="compositionally biased region" description="Basic and acidic residues" evidence="1">
    <location>
        <begin position="181"/>
        <end position="196"/>
    </location>
</feature>
<feature type="domain" description="HAM1-like N-terminal" evidence="3">
    <location>
        <begin position="188"/>
        <end position="580"/>
    </location>
</feature>
<sequence length="696" mass="80052">MSSKLPSKKDPERSKAEKQALKTKEKVTQVAEAFNEGKLPNTEQITETIGSIQESDVIHDSARDMSPLGKKVFADTEKLLETTKNLLEEKNAGDEMQNIIYHGGKASRDIAESTSIPIPHDLTKKFESHAEASKPMSQDVFQKTMKIPQLLISSSEFRKLVNDIHEIIQELLIDPASGQKQKGEVREGSEGEKSPKEALQQTAAQARGSTYPVAKEAAATIEPHLKEFSEGRKSMQQATTEGIKTLSTDFKEKFGNYHLSPEKREKLVTRFKNVMIDIQKKPEYQESLSEIVHMVSRISDFTKELATRVNEPIAQEAAKQKDSLSIAQRNAKELLEKFANNYSLDKLISLLKEMGDKINHDVDLRNHLKEVQNFVLCSLSDSDFIQKHDYKEYGSRLIQDSRHFLLERYSETMKAIAKEIKNFNEALQEDKTTAQWRSDFEALISDVFLDEKGRPTFKFELIKDFGKILPLVAEKLKFIPLPRIENSDDQYDYIFDNIVLHVAEIVPKHIHFSFNSDINLERGEDDIVQNTVLIEISKLCADARNIAFYYKKKSGLISMKDVGLVDFSIPSEGLNICIKLLLSLPTDKESNTQFDVLEAEANIKELKLRLHETRHDFLYTFLTPLVEKRLKRQLEEIMNNYIRKSLEYLKENLAKLRQKVDEMQTDSQENPLISHQKHEQRKEWESRAFNMKRKEE</sequence>
<dbReference type="STRING" id="1348612.A0A397J6I3"/>
<dbReference type="AlphaFoldDB" id="A0A397J6I3"/>
<keyword evidence="5" id="KW-1185">Reference proteome</keyword>
<evidence type="ECO:0000259" key="3">
    <source>
        <dbReference type="Pfam" id="PF19343"/>
    </source>
</evidence>
<feature type="region of interest" description="Disordered" evidence="1">
    <location>
        <begin position="178"/>
        <end position="210"/>
    </location>
</feature>
<evidence type="ECO:0000256" key="1">
    <source>
        <dbReference type="SAM" id="MobiDB-lite"/>
    </source>
</evidence>
<evidence type="ECO:0000259" key="2">
    <source>
        <dbReference type="Pfam" id="PF14613"/>
    </source>
</evidence>
<feature type="region of interest" description="Disordered" evidence="1">
    <location>
        <begin position="662"/>
        <end position="696"/>
    </location>
</feature>
<comment type="caution">
    <text evidence="4">The sequence shown here is derived from an EMBL/GenBank/DDBJ whole genome shotgun (WGS) entry which is preliminary data.</text>
</comment>
<dbReference type="PANTHER" id="PTHR31138:SF1">
    <property type="entry name" value="PDZ DOMAIN-CONTAINING PROTEIN"/>
    <property type="match status" value="1"/>
</dbReference>
<feature type="compositionally biased region" description="Basic and acidic residues" evidence="1">
    <location>
        <begin position="7"/>
        <end position="24"/>
    </location>
</feature>
<feature type="compositionally biased region" description="Basic and acidic residues" evidence="1">
    <location>
        <begin position="676"/>
        <end position="696"/>
    </location>
</feature>
<feature type="compositionally biased region" description="Polar residues" evidence="1">
    <location>
        <begin position="199"/>
        <end position="208"/>
    </location>
</feature>
<name>A0A397J6I3_9GLOM</name>
<dbReference type="GO" id="GO:0008289">
    <property type="term" value="F:lipid binding"/>
    <property type="evidence" value="ECO:0007669"/>
    <property type="project" value="InterPro"/>
</dbReference>
<proteinExistence type="predicted"/>
<dbReference type="Pfam" id="PF19343">
    <property type="entry name" value="HAM1_N"/>
    <property type="match status" value="2"/>
</dbReference>
<dbReference type="InterPro" id="IPR027842">
    <property type="entry name" value="HAM1-like_C"/>
</dbReference>